<keyword evidence="2" id="KW-0812">Transmembrane</keyword>
<evidence type="ECO:0000313" key="3">
    <source>
        <dbReference type="EMBL" id="OGY15591.1"/>
    </source>
</evidence>
<feature type="repeat" description="TPR" evidence="1">
    <location>
        <begin position="152"/>
        <end position="185"/>
    </location>
</feature>
<dbReference type="SMART" id="SM00028">
    <property type="entry name" value="TPR"/>
    <property type="match status" value="2"/>
</dbReference>
<name>A0A1G1VJJ8_9BACT</name>
<dbReference type="SUPFAM" id="SSF48452">
    <property type="entry name" value="TPR-like"/>
    <property type="match status" value="1"/>
</dbReference>
<keyword evidence="2" id="KW-0472">Membrane</keyword>
<dbReference type="STRING" id="1797589.A2784_02035"/>
<dbReference type="PROSITE" id="PS50005">
    <property type="entry name" value="TPR"/>
    <property type="match status" value="1"/>
</dbReference>
<comment type="caution">
    <text evidence="3">The sequence shown here is derived from an EMBL/GenBank/DDBJ whole genome shotgun (WGS) entry which is preliminary data.</text>
</comment>
<dbReference type="Gene3D" id="1.25.40.10">
    <property type="entry name" value="Tetratricopeptide repeat domain"/>
    <property type="match status" value="1"/>
</dbReference>
<keyword evidence="2" id="KW-1133">Transmembrane helix</keyword>
<sequence length="197" mass="21492">MKLKPSQIILIILILVASAYTLIAIAKWWLADAAFASAKKLADAGYVSQALPDFHKAIQLLPAEPLFHDGLADTAAKIALVLSPQGATESARQFQDLALTESALALKLNPVNLNFHKTRIRVLFFLAQIDPGFYPQALDVLRQAISLAPTDAKLYYNLGILEQELGQTTTARLTLQTALDLKPDYIIAKTAIDSLPQ</sequence>
<dbReference type="Pfam" id="PF13414">
    <property type="entry name" value="TPR_11"/>
    <property type="match status" value="1"/>
</dbReference>
<accession>A0A1G1VJJ8</accession>
<dbReference type="AlphaFoldDB" id="A0A1G1VJJ8"/>
<keyword evidence="1" id="KW-0802">TPR repeat</keyword>
<organism evidence="3 4">
    <name type="scientific">Candidatus Chisholmbacteria bacterium RIFCSPHIGHO2_01_FULL_48_12</name>
    <dbReference type="NCBI Taxonomy" id="1797589"/>
    <lineage>
        <taxon>Bacteria</taxon>
        <taxon>Candidatus Chisholmiibacteriota</taxon>
    </lineage>
</organism>
<gene>
    <name evidence="3" type="ORF">A2784_02035</name>
</gene>
<protein>
    <recommendedName>
        <fullName evidence="5">Tetratricopeptide repeat-like domain-containing protein</fullName>
    </recommendedName>
</protein>
<dbReference type="Proteomes" id="UP000177324">
    <property type="component" value="Unassembled WGS sequence"/>
</dbReference>
<evidence type="ECO:0000313" key="4">
    <source>
        <dbReference type="Proteomes" id="UP000177324"/>
    </source>
</evidence>
<feature type="transmembrane region" description="Helical" evidence="2">
    <location>
        <begin position="7"/>
        <end position="30"/>
    </location>
</feature>
<dbReference type="InterPro" id="IPR019734">
    <property type="entry name" value="TPR_rpt"/>
</dbReference>
<proteinExistence type="predicted"/>
<reference evidence="3 4" key="1">
    <citation type="journal article" date="2016" name="Nat. Commun.">
        <title>Thousands of microbial genomes shed light on interconnected biogeochemical processes in an aquifer system.</title>
        <authorList>
            <person name="Anantharaman K."/>
            <person name="Brown C.T."/>
            <person name="Hug L.A."/>
            <person name="Sharon I."/>
            <person name="Castelle C.J."/>
            <person name="Probst A.J."/>
            <person name="Thomas B.C."/>
            <person name="Singh A."/>
            <person name="Wilkins M.J."/>
            <person name="Karaoz U."/>
            <person name="Brodie E.L."/>
            <person name="Williams K.H."/>
            <person name="Hubbard S.S."/>
            <person name="Banfield J.F."/>
        </authorList>
    </citation>
    <scope>NUCLEOTIDE SEQUENCE [LARGE SCALE GENOMIC DNA]</scope>
</reference>
<evidence type="ECO:0000256" key="1">
    <source>
        <dbReference type="PROSITE-ProRule" id="PRU00339"/>
    </source>
</evidence>
<evidence type="ECO:0008006" key="5">
    <source>
        <dbReference type="Google" id="ProtNLM"/>
    </source>
</evidence>
<evidence type="ECO:0000256" key="2">
    <source>
        <dbReference type="SAM" id="Phobius"/>
    </source>
</evidence>
<dbReference type="InterPro" id="IPR011990">
    <property type="entry name" value="TPR-like_helical_dom_sf"/>
</dbReference>
<dbReference type="EMBL" id="MHCH01000063">
    <property type="protein sequence ID" value="OGY15591.1"/>
    <property type="molecule type" value="Genomic_DNA"/>
</dbReference>